<dbReference type="InterPro" id="IPR010982">
    <property type="entry name" value="Lambda_DNA-bd_dom_sf"/>
</dbReference>
<dbReference type="GO" id="GO:0016887">
    <property type="term" value="F:ATP hydrolysis activity"/>
    <property type="evidence" value="ECO:0007669"/>
    <property type="project" value="InterPro"/>
</dbReference>
<proteinExistence type="predicted"/>
<accession>A0A8S5RSZ2</accession>
<dbReference type="InterPro" id="IPR027417">
    <property type="entry name" value="P-loop_NTPase"/>
</dbReference>
<dbReference type="InterPro" id="IPR001387">
    <property type="entry name" value="Cro/C1-type_HTH"/>
</dbReference>
<protein>
    <submittedName>
        <fullName evidence="2">AAA domain protein</fullName>
    </submittedName>
</protein>
<dbReference type="SUPFAM" id="SSF47413">
    <property type="entry name" value="lambda repressor-like DNA-binding domains"/>
    <property type="match status" value="1"/>
</dbReference>
<dbReference type="CDD" id="cd00093">
    <property type="entry name" value="HTH_XRE"/>
    <property type="match status" value="1"/>
</dbReference>
<dbReference type="PANTHER" id="PTHR35894">
    <property type="entry name" value="GENERAL SECRETION PATHWAY PROTEIN A-RELATED"/>
    <property type="match status" value="1"/>
</dbReference>
<dbReference type="GO" id="GO:0003677">
    <property type="term" value="F:DNA binding"/>
    <property type="evidence" value="ECO:0007669"/>
    <property type="project" value="InterPro"/>
</dbReference>
<dbReference type="SUPFAM" id="SSF52540">
    <property type="entry name" value="P-loop containing nucleoside triphosphate hydrolases"/>
    <property type="match status" value="1"/>
</dbReference>
<dbReference type="Gene3D" id="3.40.50.300">
    <property type="entry name" value="P-loop containing nucleotide triphosphate hydrolases"/>
    <property type="match status" value="1"/>
</dbReference>
<dbReference type="InterPro" id="IPR049945">
    <property type="entry name" value="AAA_22"/>
</dbReference>
<dbReference type="InterPro" id="IPR052026">
    <property type="entry name" value="ExeA_AAA_ATPase_DNA-bind"/>
</dbReference>
<dbReference type="EMBL" id="BK057801">
    <property type="protein sequence ID" value="DAE92474.1"/>
    <property type="molecule type" value="Genomic_DNA"/>
</dbReference>
<reference evidence="2" key="1">
    <citation type="journal article" date="2021" name="Proc. Natl. Acad. Sci. U.S.A.">
        <title>A Catalog of Tens of Thousands of Viruses from Human Metagenomes Reveals Hidden Associations with Chronic Diseases.</title>
        <authorList>
            <person name="Tisza M.J."/>
            <person name="Buck C.B."/>
        </authorList>
    </citation>
    <scope>NUCLEOTIDE SEQUENCE</scope>
    <source>
        <strain evidence="2">CtQV19</strain>
    </source>
</reference>
<evidence type="ECO:0000313" key="2">
    <source>
        <dbReference type="EMBL" id="DAE92474.1"/>
    </source>
</evidence>
<sequence length="311" mass="35574">MILNEYQKTTEIPEALRRYMEETGHTQADISRVSGVGASYLNHIAQGKMIVSNKNGGSEIKDKYYLMLCEAIQYPLKQEVWRHFNTYNFKQSINRIKSARTEKLRFTIDGDTGAGKTHACREYQKKYPKETYIVTCSAIENSKEFAKNIAEAVDVSTIGTAGTIIKEVIKKLTKQCDNALLIIDEAEHIEKKSGYINIIKALADGLENKVAFGLVGMDINKILQNGYERNKQNFRQTARRFNLREKFDNDITEDIENICEDLGITSKNAQNWLKNRIKNFGDLEIIIKEAFKEAEKTNEPITDKLLKTLEL</sequence>
<evidence type="ECO:0000259" key="1">
    <source>
        <dbReference type="Pfam" id="PF13401"/>
    </source>
</evidence>
<feature type="domain" description="ORC1/DEAH AAA+ ATPase" evidence="1">
    <location>
        <begin position="107"/>
        <end position="217"/>
    </location>
</feature>
<dbReference type="PANTHER" id="PTHR35894:SF5">
    <property type="entry name" value="MU-LIKE PROPHAGE FLUMU DNA TRANSPOSITION PROTEIN B"/>
    <property type="match status" value="1"/>
</dbReference>
<dbReference type="Pfam" id="PF13401">
    <property type="entry name" value="AAA_22"/>
    <property type="match status" value="1"/>
</dbReference>
<organism evidence="2">
    <name type="scientific">Myoviridae sp. ctQV19</name>
    <dbReference type="NCBI Taxonomy" id="2827607"/>
    <lineage>
        <taxon>Viruses</taxon>
        <taxon>Duplodnaviria</taxon>
        <taxon>Heunggongvirae</taxon>
        <taxon>Uroviricota</taxon>
        <taxon>Caudoviricetes</taxon>
    </lineage>
</organism>
<name>A0A8S5RSZ2_9CAUD</name>